<protein>
    <recommendedName>
        <fullName evidence="6">Thioredoxin domain-containing protein</fullName>
    </recommendedName>
</protein>
<keyword evidence="3" id="KW-0732">Signal</keyword>
<feature type="region of interest" description="Disordered" evidence="1">
    <location>
        <begin position="32"/>
        <end position="61"/>
    </location>
</feature>
<organism evidence="4 5">
    <name type="scientific">Mycena indigotica</name>
    <dbReference type="NCBI Taxonomy" id="2126181"/>
    <lineage>
        <taxon>Eukaryota</taxon>
        <taxon>Fungi</taxon>
        <taxon>Dikarya</taxon>
        <taxon>Basidiomycota</taxon>
        <taxon>Agaricomycotina</taxon>
        <taxon>Agaricomycetes</taxon>
        <taxon>Agaricomycetidae</taxon>
        <taxon>Agaricales</taxon>
        <taxon>Marasmiineae</taxon>
        <taxon>Mycenaceae</taxon>
        <taxon>Mycena</taxon>
    </lineage>
</organism>
<feature type="transmembrane region" description="Helical" evidence="2">
    <location>
        <begin position="276"/>
        <end position="293"/>
    </location>
</feature>
<dbReference type="EMBL" id="JACAZF010000006">
    <property type="protein sequence ID" value="KAF7302246.1"/>
    <property type="molecule type" value="Genomic_DNA"/>
</dbReference>
<dbReference type="GeneID" id="59347118"/>
<feature type="signal peptide" evidence="3">
    <location>
        <begin position="1"/>
        <end position="16"/>
    </location>
</feature>
<keyword evidence="2" id="KW-1133">Transmembrane helix</keyword>
<feature type="chain" id="PRO_5034032473" description="Thioredoxin domain-containing protein" evidence="3">
    <location>
        <begin position="17"/>
        <end position="347"/>
    </location>
</feature>
<proteinExistence type="predicted"/>
<evidence type="ECO:0000256" key="1">
    <source>
        <dbReference type="SAM" id="MobiDB-lite"/>
    </source>
</evidence>
<dbReference type="Proteomes" id="UP000636479">
    <property type="component" value="Unassembled WGS sequence"/>
</dbReference>
<comment type="caution">
    <text evidence="4">The sequence shown here is derived from an EMBL/GenBank/DDBJ whole genome shotgun (WGS) entry which is preliminary data.</text>
</comment>
<sequence>MRLLPFGLALLTTAHAQYFSEGWKPGQAVTAERGVPTGKSGAPLAGGHASPPGEQIPAQDQAPPEHFSLTDLFDMTKLMNTSTVKGLFAKAGINITAQLQAATATLWDERIPLITDDNYDSLVVNEKFESMQEEQERVWIVVVSAQTSRQEGLSKFFDTAFDEAYNETVVAGDLPNVRFARIDYLNVTYLTTKWSLWVAPAIVVIQDRGHTLRFYRPNQLRIAHGALRQFLSQEGYKQTPPWSSAFAPGGSREFVMHYFALGLTKIYMITVRVPRWVLLVVSGSAASFILNLFHGFGPKKKTPATNAPTPVRATQSVTAAAAPAAPTPVAATGSPSGGAKQRKGKKK</sequence>
<evidence type="ECO:0000313" key="4">
    <source>
        <dbReference type="EMBL" id="KAF7302246.1"/>
    </source>
</evidence>
<keyword evidence="2" id="KW-0812">Transmembrane</keyword>
<dbReference type="RefSeq" id="XP_037220246.1">
    <property type="nucleotide sequence ID" value="XM_037364602.1"/>
</dbReference>
<name>A0A8H6SP92_9AGAR</name>
<dbReference type="OrthoDB" id="2502001at2759"/>
<feature type="compositionally biased region" description="Low complexity" evidence="1">
    <location>
        <begin position="317"/>
        <end position="332"/>
    </location>
</feature>
<dbReference type="AlphaFoldDB" id="A0A8H6SP92"/>
<accession>A0A8H6SP92</accession>
<keyword evidence="2" id="KW-0472">Membrane</keyword>
<reference evidence="4" key="1">
    <citation type="submission" date="2020-05" db="EMBL/GenBank/DDBJ databases">
        <title>Mycena genomes resolve the evolution of fungal bioluminescence.</title>
        <authorList>
            <person name="Tsai I.J."/>
        </authorList>
    </citation>
    <scope>NUCLEOTIDE SEQUENCE</scope>
    <source>
        <strain evidence="4">171206Taipei</strain>
    </source>
</reference>
<evidence type="ECO:0000313" key="5">
    <source>
        <dbReference type="Proteomes" id="UP000636479"/>
    </source>
</evidence>
<evidence type="ECO:0008006" key="6">
    <source>
        <dbReference type="Google" id="ProtNLM"/>
    </source>
</evidence>
<gene>
    <name evidence="4" type="ORF">MIND_00791600</name>
</gene>
<evidence type="ECO:0000256" key="2">
    <source>
        <dbReference type="SAM" id="Phobius"/>
    </source>
</evidence>
<keyword evidence="5" id="KW-1185">Reference proteome</keyword>
<evidence type="ECO:0000256" key="3">
    <source>
        <dbReference type="SAM" id="SignalP"/>
    </source>
</evidence>
<feature type="compositionally biased region" description="Polar residues" evidence="1">
    <location>
        <begin position="303"/>
        <end position="316"/>
    </location>
</feature>
<feature type="region of interest" description="Disordered" evidence="1">
    <location>
        <begin position="302"/>
        <end position="347"/>
    </location>
</feature>